<dbReference type="Proteomes" id="UP000185207">
    <property type="component" value="Unassembled WGS sequence"/>
</dbReference>
<feature type="repeat" description="ANK" evidence="3">
    <location>
        <begin position="49"/>
        <end position="81"/>
    </location>
</feature>
<evidence type="ECO:0000256" key="3">
    <source>
        <dbReference type="PROSITE-ProRule" id="PRU00023"/>
    </source>
</evidence>
<dbReference type="InterPro" id="IPR002110">
    <property type="entry name" value="Ankyrin_rpt"/>
</dbReference>
<dbReference type="PANTHER" id="PTHR24180">
    <property type="entry name" value="CYCLIN-DEPENDENT KINASE INHIBITOR 2C-RELATED"/>
    <property type="match status" value="1"/>
</dbReference>
<keyword evidence="2 3" id="KW-0040">ANK repeat</keyword>
<feature type="repeat" description="ANK" evidence="3">
    <location>
        <begin position="182"/>
        <end position="214"/>
    </location>
</feature>
<proteinExistence type="predicted"/>
<feature type="repeat" description="ANK" evidence="3">
    <location>
        <begin position="82"/>
        <end position="114"/>
    </location>
</feature>
<organism evidence="4 5">
    <name type="scientific">Epilithonimonas zeae</name>
    <dbReference type="NCBI Taxonomy" id="1416779"/>
    <lineage>
        <taxon>Bacteria</taxon>
        <taxon>Pseudomonadati</taxon>
        <taxon>Bacteroidota</taxon>
        <taxon>Flavobacteriia</taxon>
        <taxon>Flavobacteriales</taxon>
        <taxon>Weeksellaceae</taxon>
        <taxon>Chryseobacterium group</taxon>
        <taxon>Epilithonimonas</taxon>
    </lineage>
</organism>
<dbReference type="PANTHER" id="PTHR24180:SF45">
    <property type="entry name" value="POLY [ADP-RIBOSE] POLYMERASE TANKYRASE"/>
    <property type="match status" value="1"/>
</dbReference>
<dbReference type="STRING" id="1416779.SAMN05444409_3466"/>
<dbReference type="AlphaFoldDB" id="A0A1N6JJF3"/>
<dbReference type="Gene3D" id="1.25.40.20">
    <property type="entry name" value="Ankyrin repeat-containing domain"/>
    <property type="match status" value="3"/>
</dbReference>
<dbReference type="InterPro" id="IPR036770">
    <property type="entry name" value="Ankyrin_rpt-contain_sf"/>
</dbReference>
<dbReference type="PROSITE" id="PS50297">
    <property type="entry name" value="ANK_REP_REGION"/>
    <property type="match status" value="4"/>
</dbReference>
<dbReference type="Pfam" id="PF13637">
    <property type="entry name" value="Ank_4"/>
    <property type="match status" value="1"/>
</dbReference>
<evidence type="ECO:0000313" key="5">
    <source>
        <dbReference type="Proteomes" id="UP000185207"/>
    </source>
</evidence>
<gene>
    <name evidence="4" type="ORF">SAMN05444409_3466</name>
</gene>
<evidence type="ECO:0000256" key="2">
    <source>
        <dbReference type="ARBA" id="ARBA00023043"/>
    </source>
</evidence>
<evidence type="ECO:0000256" key="1">
    <source>
        <dbReference type="ARBA" id="ARBA00022737"/>
    </source>
</evidence>
<dbReference type="Pfam" id="PF12796">
    <property type="entry name" value="Ank_2"/>
    <property type="match status" value="2"/>
</dbReference>
<name>A0A1N6JJF3_9FLAO</name>
<accession>A0A1N6JJF3</accession>
<feature type="repeat" description="ANK" evidence="3">
    <location>
        <begin position="115"/>
        <end position="147"/>
    </location>
</feature>
<dbReference type="InterPro" id="IPR051637">
    <property type="entry name" value="Ank_repeat_dom-contain_49"/>
</dbReference>
<dbReference type="PROSITE" id="PS50088">
    <property type="entry name" value="ANK_REPEAT"/>
    <property type="match status" value="4"/>
</dbReference>
<dbReference type="SMART" id="SM00248">
    <property type="entry name" value="ANK"/>
    <property type="match status" value="5"/>
</dbReference>
<reference evidence="5" key="1">
    <citation type="submission" date="2016-11" db="EMBL/GenBank/DDBJ databases">
        <authorList>
            <person name="Varghese N."/>
            <person name="Submissions S."/>
        </authorList>
    </citation>
    <scope>NUCLEOTIDE SEQUENCE [LARGE SCALE GENOMIC DNA]</scope>
    <source>
        <strain evidence="5">DSM 27623</strain>
    </source>
</reference>
<dbReference type="PRINTS" id="PR01415">
    <property type="entry name" value="ANKYRIN"/>
</dbReference>
<keyword evidence="5" id="KW-1185">Reference proteome</keyword>
<evidence type="ECO:0000313" key="4">
    <source>
        <dbReference type="EMBL" id="SIO44319.1"/>
    </source>
</evidence>
<dbReference type="SUPFAM" id="SSF48403">
    <property type="entry name" value="Ankyrin repeat"/>
    <property type="match status" value="1"/>
</dbReference>
<keyword evidence="1" id="KW-0677">Repeat</keyword>
<protein>
    <submittedName>
        <fullName evidence="4">Ankyrin repeat-containing protein</fullName>
    </submittedName>
</protein>
<sequence>MAFSFFGCKKETYVPIECMDFHQLVAKNDINRVEYHLKNRMNPNCIINAGVTPIMTAAVYNRTDVIDFLISYNAEINKQTDSGWTALLYAAENGNYQAVDLLIKKGANINLKLKGGENASTQACYKGHFKVAKLLLDKGIDVNTSDNEIGLNALIMTSDVGNLELVKTILPLTDNIDHQNKYGETALMRAAMKGHYDVAKYLLEMKSNKSIKDTFGNDALFYANKFDQQRLVELLSN</sequence>
<dbReference type="EMBL" id="FSRK01000003">
    <property type="protein sequence ID" value="SIO44319.1"/>
    <property type="molecule type" value="Genomic_DNA"/>
</dbReference>